<sequence>MRQLGKKTFQKVNPLEVLSCTYFIKFEVQKQCKQ</sequence>
<organism evidence="1">
    <name type="scientific">Siphoviridae sp. cthrK8</name>
    <dbReference type="NCBI Taxonomy" id="2826429"/>
    <lineage>
        <taxon>Viruses</taxon>
        <taxon>Duplodnaviria</taxon>
        <taxon>Heunggongvirae</taxon>
        <taxon>Uroviricota</taxon>
        <taxon>Caudoviricetes</taxon>
    </lineage>
</organism>
<reference evidence="1" key="1">
    <citation type="journal article" date="2021" name="Proc. Natl. Acad. Sci. U.S.A.">
        <title>A Catalog of Tens of Thousands of Viruses from Human Metagenomes Reveals Hidden Associations with Chronic Diseases.</title>
        <authorList>
            <person name="Tisza M.J."/>
            <person name="Buck C.B."/>
        </authorList>
    </citation>
    <scope>NUCLEOTIDE SEQUENCE</scope>
    <source>
        <strain evidence="1">CthrK8</strain>
    </source>
</reference>
<name>A0A8S5MZ76_9CAUD</name>
<protein>
    <submittedName>
        <fullName evidence="1">Uncharacterized protein</fullName>
    </submittedName>
</protein>
<proteinExistence type="predicted"/>
<evidence type="ECO:0000313" key="1">
    <source>
        <dbReference type="EMBL" id="DAD87423.1"/>
    </source>
</evidence>
<dbReference type="EMBL" id="BK015021">
    <property type="protein sequence ID" value="DAD87423.1"/>
    <property type="molecule type" value="Genomic_DNA"/>
</dbReference>
<accession>A0A8S5MZ76</accession>